<feature type="compositionally biased region" description="Basic residues" evidence="4">
    <location>
        <begin position="447"/>
        <end position="457"/>
    </location>
</feature>
<dbReference type="SUPFAM" id="SSF55874">
    <property type="entry name" value="ATPase domain of HSP90 chaperone/DNA topoisomerase II/histidine kinase"/>
    <property type="match status" value="1"/>
</dbReference>
<dbReference type="GO" id="GO:0000155">
    <property type="term" value="F:phosphorelay sensor kinase activity"/>
    <property type="evidence" value="ECO:0007669"/>
    <property type="project" value="InterPro"/>
</dbReference>
<dbReference type="OrthoDB" id="5241249at2"/>
<feature type="domain" description="Signal transduction histidine kinase subgroup 3 dimerisation and phosphoacceptor" evidence="6">
    <location>
        <begin position="253"/>
        <end position="315"/>
    </location>
</feature>
<keyword evidence="2 7" id="KW-0418">Kinase</keyword>
<dbReference type="EMBL" id="FMZE01000008">
    <property type="protein sequence ID" value="SDD39763.1"/>
    <property type="molecule type" value="Genomic_DNA"/>
</dbReference>
<dbReference type="STRING" id="530584.SAMN05421630_10830"/>
<dbReference type="InterPro" id="IPR036890">
    <property type="entry name" value="HATPase_C_sf"/>
</dbReference>
<evidence type="ECO:0000256" key="1">
    <source>
        <dbReference type="ARBA" id="ARBA00022679"/>
    </source>
</evidence>
<sequence length="489" mass="53302">MNPEPAPPHRRDTERKQAGRELDRHALDELLTDVRHRLADLTRSRDQLQGLLDAVLATSDNLDLRPTLQRIVQVATKLADARCGTLEIPDQTRLAEPSVFTYDNHDLPRTEPGSPGARLPCVLPPTLTGISRTEIVVGALAAVASVTVANAKLFERSRLRERWLTAMAKVNATLFAGAPTEDTLRVVAMSAQELAAASAVLVLLGERHGTDLLVSAAAGEGVEELVGHRFDETRPRHRRCRPHRQRQLALLGERDRIAQELHDHVIQRLFATGMGLQGTLRHITDDNARRRIVTAVDRLDQVVKEIRVSVFDLHEDLGYGKTSMRQRILDAVAELTGDTRVSPTIHVDGTIDTAVGDELGAHAEAVVREGVSNAPRHSGATELAVDVRVTGQLRVVITDNGSGIHLTTRRSGLRNVRARAARLGGAATLTRSEAGGTTLTGPSRSRGEHHHRSRPGRQVRWSTLDYEGSSKAGTEALAHEARRAASLDG</sequence>
<feature type="region of interest" description="Disordered" evidence="4">
    <location>
        <begin position="1"/>
        <end position="21"/>
    </location>
</feature>
<dbReference type="Pfam" id="PF07730">
    <property type="entry name" value="HisKA_3"/>
    <property type="match status" value="1"/>
</dbReference>
<evidence type="ECO:0000313" key="7">
    <source>
        <dbReference type="EMBL" id="SDD39763.1"/>
    </source>
</evidence>
<dbReference type="Gene3D" id="3.30.565.10">
    <property type="entry name" value="Histidine kinase-like ATPase, C-terminal domain"/>
    <property type="match status" value="1"/>
</dbReference>
<feature type="domain" description="Histidine kinase/HSP90-like ATPase" evidence="5">
    <location>
        <begin position="364"/>
        <end position="440"/>
    </location>
</feature>
<gene>
    <name evidence="7" type="ORF">SAMN05421630_10830</name>
</gene>
<dbReference type="Pfam" id="PF02518">
    <property type="entry name" value="HATPase_c"/>
    <property type="match status" value="1"/>
</dbReference>
<dbReference type="GO" id="GO:0046983">
    <property type="term" value="F:protein dimerization activity"/>
    <property type="evidence" value="ECO:0007669"/>
    <property type="project" value="InterPro"/>
</dbReference>
<name>A0A222VUC3_9PSEU</name>
<keyword evidence="8" id="KW-1185">Reference proteome</keyword>
<dbReference type="InterPro" id="IPR050482">
    <property type="entry name" value="Sensor_HK_TwoCompSys"/>
</dbReference>
<dbReference type="PANTHER" id="PTHR24421:SF56">
    <property type="entry name" value="OXYGEN SENSOR HISTIDINE KINASE RESPONSE REGULATOR DOST"/>
    <property type="match status" value="1"/>
</dbReference>
<reference evidence="7 8" key="1">
    <citation type="submission" date="2016-10" db="EMBL/GenBank/DDBJ databases">
        <authorList>
            <person name="de Groot N.N."/>
        </authorList>
    </citation>
    <scope>NUCLEOTIDE SEQUENCE [LARGE SCALE GENOMIC DNA]</scope>
    <source>
        <strain evidence="7 8">CGMCC 4.5506</strain>
    </source>
</reference>
<proteinExistence type="predicted"/>
<dbReference type="KEGG" id="pmad:BAY61_22575"/>
<evidence type="ECO:0000313" key="8">
    <source>
        <dbReference type="Proteomes" id="UP000199494"/>
    </source>
</evidence>
<feature type="compositionally biased region" description="Basic and acidic residues" evidence="4">
    <location>
        <begin position="7"/>
        <end position="21"/>
    </location>
</feature>
<feature type="compositionally biased region" description="Basic and acidic residues" evidence="4">
    <location>
        <begin position="477"/>
        <end position="489"/>
    </location>
</feature>
<dbReference type="Proteomes" id="UP000199494">
    <property type="component" value="Unassembled WGS sequence"/>
</dbReference>
<feature type="region of interest" description="Disordered" evidence="4">
    <location>
        <begin position="469"/>
        <end position="489"/>
    </location>
</feature>
<dbReference type="GO" id="GO:0016020">
    <property type="term" value="C:membrane"/>
    <property type="evidence" value="ECO:0007669"/>
    <property type="project" value="InterPro"/>
</dbReference>
<dbReference type="InterPro" id="IPR003594">
    <property type="entry name" value="HATPase_dom"/>
</dbReference>
<dbReference type="Gene3D" id="1.20.5.1930">
    <property type="match status" value="1"/>
</dbReference>
<evidence type="ECO:0000259" key="5">
    <source>
        <dbReference type="Pfam" id="PF02518"/>
    </source>
</evidence>
<evidence type="ECO:0000256" key="2">
    <source>
        <dbReference type="ARBA" id="ARBA00022777"/>
    </source>
</evidence>
<dbReference type="InterPro" id="IPR011712">
    <property type="entry name" value="Sig_transdc_His_kin_sub3_dim/P"/>
</dbReference>
<protein>
    <submittedName>
        <fullName evidence="7">Histidine kinase</fullName>
    </submittedName>
</protein>
<organism evidence="7 8">
    <name type="scientific">Prauserella marina</name>
    <dbReference type="NCBI Taxonomy" id="530584"/>
    <lineage>
        <taxon>Bacteria</taxon>
        <taxon>Bacillati</taxon>
        <taxon>Actinomycetota</taxon>
        <taxon>Actinomycetes</taxon>
        <taxon>Pseudonocardiales</taxon>
        <taxon>Pseudonocardiaceae</taxon>
        <taxon>Prauserella</taxon>
    </lineage>
</organism>
<keyword evidence="3" id="KW-0902">Two-component regulatory system</keyword>
<feature type="region of interest" description="Disordered" evidence="4">
    <location>
        <begin position="429"/>
        <end position="457"/>
    </location>
</feature>
<dbReference type="RefSeq" id="WP_091807588.1">
    <property type="nucleotide sequence ID" value="NZ_CP016353.1"/>
</dbReference>
<accession>A0A222VUC3</accession>
<dbReference type="PANTHER" id="PTHR24421">
    <property type="entry name" value="NITRATE/NITRITE SENSOR PROTEIN NARX-RELATED"/>
    <property type="match status" value="1"/>
</dbReference>
<evidence type="ECO:0000256" key="3">
    <source>
        <dbReference type="ARBA" id="ARBA00023012"/>
    </source>
</evidence>
<evidence type="ECO:0000256" key="4">
    <source>
        <dbReference type="SAM" id="MobiDB-lite"/>
    </source>
</evidence>
<keyword evidence="1" id="KW-0808">Transferase</keyword>
<dbReference type="AlphaFoldDB" id="A0A222VUC3"/>
<evidence type="ECO:0000259" key="6">
    <source>
        <dbReference type="Pfam" id="PF07730"/>
    </source>
</evidence>